<dbReference type="Pfam" id="PF13188">
    <property type="entry name" value="PAS_8"/>
    <property type="match status" value="1"/>
</dbReference>
<evidence type="ECO:0000256" key="1">
    <source>
        <dbReference type="ARBA" id="ARBA00000085"/>
    </source>
</evidence>
<dbReference type="RefSeq" id="WP_249298891.1">
    <property type="nucleotide sequence ID" value="NZ_JACRSP010000001.1"/>
</dbReference>
<dbReference type="CDD" id="cd17546">
    <property type="entry name" value="REC_hyHK_CKI1_RcsC-like"/>
    <property type="match status" value="1"/>
</dbReference>
<dbReference type="Gene3D" id="1.10.287.130">
    <property type="match status" value="1"/>
</dbReference>
<dbReference type="GO" id="GO:0000155">
    <property type="term" value="F:phosphorelay sensor kinase activity"/>
    <property type="evidence" value="ECO:0007669"/>
    <property type="project" value="InterPro"/>
</dbReference>
<dbReference type="SMART" id="SM00388">
    <property type="entry name" value="HisKA"/>
    <property type="match status" value="1"/>
</dbReference>
<evidence type="ECO:0000256" key="8">
    <source>
        <dbReference type="ARBA" id="ARBA00023012"/>
    </source>
</evidence>
<feature type="domain" description="PAS" evidence="14">
    <location>
        <begin position="258"/>
        <end position="333"/>
    </location>
</feature>
<evidence type="ECO:0000256" key="2">
    <source>
        <dbReference type="ARBA" id="ARBA00006402"/>
    </source>
</evidence>
<feature type="domain" description="Histidine kinase" evidence="12">
    <location>
        <begin position="1168"/>
        <end position="1390"/>
    </location>
</feature>
<comment type="function">
    <text evidence="9">May play the central regulatory role in sporulation. It may be an element of the effector pathway responsible for the activation of sporulation genes in response to nutritional stress. Spo0A may act in concert with spo0H (a sigma factor) to control the expression of some genes that are critical to the sporulation process.</text>
</comment>
<evidence type="ECO:0000259" key="13">
    <source>
        <dbReference type="PROSITE" id="PS50110"/>
    </source>
</evidence>
<dbReference type="InterPro" id="IPR005467">
    <property type="entry name" value="His_kinase_dom"/>
</dbReference>
<dbReference type="InterPro" id="IPR001789">
    <property type="entry name" value="Sig_transdc_resp-reg_receiver"/>
</dbReference>
<evidence type="ECO:0000256" key="10">
    <source>
        <dbReference type="ARBA" id="ARBA00074306"/>
    </source>
</evidence>
<evidence type="ECO:0000259" key="12">
    <source>
        <dbReference type="PROSITE" id="PS50109"/>
    </source>
</evidence>
<evidence type="ECO:0000256" key="6">
    <source>
        <dbReference type="ARBA" id="ARBA00022679"/>
    </source>
</evidence>
<evidence type="ECO:0000256" key="3">
    <source>
        <dbReference type="ARBA" id="ARBA00012438"/>
    </source>
</evidence>
<dbReference type="PRINTS" id="PR00344">
    <property type="entry name" value="BCTRLSENSOR"/>
</dbReference>
<keyword evidence="5 11" id="KW-0597">Phosphoprotein</keyword>
<dbReference type="CDD" id="cd16922">
    <property type="entry name" value="HATPase_EvgS-ArcB-TorS-like"/>
    <property type="match status" value="1"/>
</dbReference>
<gene>
    <name evidence="16" type="ORF">H8695_00900</name>
</gene>
<dbReference type="InterPro" id="IPR001610">
    <property type="entry name" value="PAC"/>
</dbReference>
<evidence type="ECO:0000313" key="17">
    <source>
        <dbReference type="Proteomes" id="UP000620366"/>
    </source>
</evidence>
<feature type="domain" description="PAS" evidence="14">
    <location>
        <begin position="620"/>
        <end position="697"/>
    </location>
</feature>
<evidence type="ECO:0000256" key="11">
    <source>
        <dbReference type="PROSITE-ProRule" id="PRU00169"/>
    </source>
</evidence>
<dbReference type="Pfam" id="PF00512">
    <property type="entry name" value="HisKA"/>
    <property type="match status" value="1"/>
</dbReference>
<reference evidence="16" key="1">
    <citation type="submission" date="2020-08" db="EMBL/GenBank/DDBJ databases">
        <title>Genome public.</title>
        <authorList>
            <person name="Liu C."/>
            <person name="Sun Q."/>
        </authorList>
    </citation>
    <scope>NUCLEOTIDE SEQUENCE</scope>
    <source>
        <strain evidence="16">BX7</strain>
    </source>
</reference>
<evidence type="ECO:0000256" key="4">
    <source>
        <dbReference type="ARBA" id="ARBA00018672"/>
    </source>
</evidence>
<dbReference type="SMART" id="SM00387">
    <property type="entry name" value="HATPase_c"/>
    <property type="match status" value="1"/>
</dbReference>
<dbReference type="InterPro" id="IPR000014">
    <property type="entry name" value="PAS"/>
</dbReference>
<dbReference type="SMART" id="SM00091">
    <property type="entry name" value="PAS"/>
    <property type="match status" value="5"/>
</dbReference>
<dbReference type="SUPFAM" id="SSF52172">
    <property type="entry name" value="CheY-like"/>
    <property type="match status" value="1"/>
</dbReference>
<dbReference type="Proteomes" id="UP000620366">
    <property type="component" value="Unassembled WGS sequence"/>
</dbReference>
<comment type="caution">
    <text evidence="16">The sequence shown here is derived from an EMBL/GenBank/DDBJ whole genome shotgun (WGS) entry which is preliminary data.</text>
</comment>
<sequence length="1539" mass="173774">MKLEASLLSNQMVEALHGAPIAIFVSALDTRELLYANRAAKELFEEEFQGELTSCYRAAGFDEPCSFCRADRIGTQPFVREFHHPANDRYYQLSGKRIEWDGKPAHIEYIVDITEKKREIDRQSGIRAALQDTFSSIPCGLAVYRCKGEHILPEFHNLAFYEIMGYSEEHARQLERETNYLNVHPQDLDVLRGEVQRAIQSCNVFEHTYRVWNDRRESYCWIRLEGSVKTQGDGSKLLYGVYSDVSKQMSLEGELTETNEKMQDIINAIPGGVAIYKVSDIFETVYFSDGVPELSGYTVEEYQKLIREDAAKLTYSEDSRMVVENLRRAIREQTVANFDFRKIHRNGHIVWVHIQARQIGRQDGFPLIQCVFHNITDLKEAQLEMDHLVNSIPGGIASYRIEGGNVTPSFYSDGVPALSGRTREEFDELVRKDACDMIYALDRKRVLAAARAAIESGEVLNISYRMHHRDGRLIWIHLNGRRMGPLAETTWFYAVFTGMSAETRLFQDIANEAADGIYVIDRENYDLLYANEKTELFAKGGNVLGRKCYAALHGKSEPCEFCTLKTHVPDGREHEIAVGAADRFYTARCRMTDWNGVPAYIQYIRDVTKEVKIRRDKERLEKYFQTMVKNLPSGVAVVHYEKDGSMKPEFLSDGFASMTGMTLEQAWKLYRHDAMAGVHPDDRRSVREQMERYIESGDSQCEIVYRIASGKTGYVWVKNTLSLIQNEGGESRVYAVYHDITREREERRSIRQRYNELLMQHYRTPGPDALIVGHCNITRNQILEINDYTGLNLLETLGTVREDFFNGLSHFVVDAKQREKFLLTYLGEPSLSAFTQGITERCQEYFIHLPNEPCGRYAQVKMNMVATPDSGDVTGILMVTDITERTMSERVLHQLSVAGNDFVMDVDLSQDSYKLLSQNEVASHVPLEYGCYSKWIAAMAASKIVPRDRQAYLTGLNPDRILERLQSSGPYTFAYSVEDDGSILTKNMTVSAIDLRLKRICLSRTDITDSVREQQALLRVIAYTFEIAGFIDLSSGKLTLYTRETVLENLPPHYVEHYGDAIVRFASRYIAKENREDVLSRFQIGDMLGRLAERPAGYDFLFVHRDADRERYKQVNVLWGDTNHRTLCLVRADVTDMLAAEQRTKKELRNALAQAQEANRAKSDFLSTMSHDIRTPMNAIMGMTALAVAHMDDRDRVADCLAKISVSSRHLLSLINDILDMSKIESNKLSISCREMSISELTQQLADMIGPQAGEAGLALHIRTDLRHECFYGDSLRMNQILINLLSNAVKFTPEGGSIDFSVEEIAPLADESHVRYRFVVSDTGIGMSEDFQGNLFAPFTRSGTTERVEGTGLGLSIVKGLVELMGGKITVKSSEGVGSTFSVELEFEPAQDDTCAGRAISAPSGQRGSLFAGRHFLVVEDNAINAEILCELLAMHGAHCVVKTDGLQAVHAFSQTPQDTYDAILMDIQMPQMNGYEATRAIRAMDRADAATIPIVAMTANAFAEDVQASLNAGMNAHVSKPIDTQVLESTLRQVLRV</sequence>
<feature type="domain" description="PAC" evidence="15">
    <location>
        <begin position="336"/>
        <end position="387"/>
    </location>
</feature>
<dbReference type="EMBL" id="JACRSP010000001">
    <property type="protein sequence ID" value="MBC8535257.1"/>
    <property type="molecule type" value="Genomic_DNA"/>
</dbReference>
<protein>
    <recommendedName>
        <fullName evidence="10">Circadian input-output histidine kinase CikA</fullName>
        <ecNumber evidence="3">2.7.13.3</ecNumber>
    </recommendedName>
    <alternativeName>
        <fullName evidence="4">Stage 0 sporulation protein A homolog</fullName>
    </alternativeName>
</protein>
<feature type="modified residue" description="4-aspartylphosphate" evidence="11">
    <location>
        <position position="1468"/>
    </location>
</feature>
<dbReference type="Pfam" id="PF00072">
    <property type="entry name" value="Response_reg"/>
    <property type="match status" value="1"/>
</dbReference>
<evidence type="ECO:0000259" key="15">
    <source>
        <dbReference type="PROSITE" id="PS50113"/>
    </source>
</evidence>
<accession>A0A926DCD3</accession>
<dbReference type="CDD" id="cd00082">
    <property type="entry name" value="HisKA"/>
    <property type="match status" value="1"/>
</dbReference>
<dbReference type="NCBIfam" id="TIGR00229">
    <property type="entry name" value="sensory_box"/>
    <property type="match status" value="2"/>
</dbReference>
<dbReference type="InterPro" id="IPR036890">
    <property type="entry name" value="HATPase_C_sf"/>
</dbReference>
<dbReference type="Gene3D" id="3.30.565.10">
    <property type="entry name" value="Histidine kinase-like ATPase, C-terminal domain"/>
    <property type="match status" value="1"/>
</dbReference>
<name>A0A926DCD3_9FIRM</name>
<dbReference type="SMART" id="SM00086">
    <property type="entry name" value="PAC"/>
    <property type="match status" value="4"/>
</dbReference>
<dbReference type="SMART" id="SM00448">
    <property type="entry name" value="REC"/>
    <property type="match status" value="1"/>
</dbReference>
<dbReference type="PROSITE" id="PS50113">
    <property type="entry name" value="PAC"/>
    <property type="match status" value="1"/>
</dbReference>
<dbReference type="PROSITE" id="PS50110">
    <property type="entry name" value="RESPONSE_REGULATORY"/>
    <property type="match status" value="1"/>
</dbReference>
<dbReference type="InterPro" id="IPR003594">
    <property type="entry name" value="HATPase_dom"/>
</dbReference>
<keyword evidence="6" id="KW-0808">Transferase</keyword>
<dbReference type="PANTHER" id="PTHR43047">
    <property type="entry name" value="TWO-COMPONENT HISTIDINE PROTEIN KINASE"/>
    <property type="match status" value="1"/>
</dbReference>
<dbReference type="PROSITE" id="PS50109">
    <property type="entry name" value="HIS_KIN"/>
    <property type="match status" value="1"/>
</dbReference>
<organism evidence="16 17">
    <name type="scientific">Feifania hominis</name>
    <dbReference type="NCBI Taxonomy" id="2763660"/>
    <lineage>
        <taxon>Bacteria</taxon>
        <taxon>Bacillati</taxon>
        <taxon>Bacillota</taxon>
        <taxon>Clostridia</taxon>
        <taxon>Eubacteriales</taxon>
        <taxon>Feifaniaceae</taxon>
        <taxon>Feifania</taxon>
    </lineage>
</organism>
<dbReference type="PANTHER" id="PTHR43047:SF64">
    <property type="entry name" value="HISTIDINE KINASE CONTAINING CHEY-HOMOLOGOUS RECEIVER DOMAIN AND PAS DOMAIN-RELATED"/>
    <property type="match status" value="1"/>
</dbReference>
<feature type="domain" description="Response regulatory" evidence="13">
    <location>
        <begin position="1416"/>
        <end position="1537"/>
    </location>
</feature>
<dbReference type="InterPro" id="IPR011006">
    <property type="entry name" value="CheY-like_superfamily"/>
</dbReference>
<dbReference type="PROSITE" id="PS50112">
    <property type="entry name" value="PAS"/>
    <property type="match status" value="2"/>
</dbReference>
<dbReference type="Gene3D" id="3.30.450.20">
    <property type="entry name" value="PAS domain"/>
    <property type="match status" value="4"/>
</dbReference>
<proteinExistence type="inferred from homology"/>
<dbReference type="InterPro" id="IPR036097">
    <property type="entry name" value="HisK_dim/P_sf"/>
</dbReference>
<dbReference type="CDD" id="cd00130">
    <property type="entry name" value="PAS"/>
    <property type="match status" value="3"/>
</dbReference>
<dbReference type="FunFam" id="3.30.565.10:FF:000010">
    <property type="entry name" value="Sensor histidine kinase RcsC"/>
    <property type="match status" value="1"/>
</dbReference>
<dbReference type="InterPro" id="IPR003661">
    <property type="entry name" value="HisK_dim/P_dom"/>
</dbReference>
<comment type="catalytic activity">
    <reaction evidence="1">
        <text>ATP + protein L-histidine = ADP + protein N-phospho-L-histidine.</text>
        <dbReference type="EC" id="2.7.13.3"/>
    </reaction>
</comment>
<evidence type="ECO:0000256" key="9">
    <source>
        <dbReference type="ARBA" id="ARBA00024867"/>
    </source>
</evidence>
<dbReference type="InterPro" id="IPR004358">
    <property type="entry name" value="Sig_transdc_His_kin-like_C"/>
</dbReference>
<dbReference type="InterPro" id="IPR013655">
    <property type="entry name" value="PAS_fold_3"/>
</dbReference>
<dbReference type="InterPro" id="IPR035965">
    <property type="entry name" value="PAS-like_dom_sf"/>
</dbReference>
<dbReference type="InterPro" id="IPR000700">
    <property type="entry name" value="PAS-assoc_C"/>
</dbReference>
<evidence type="ECO:0000256" key="5">
    <source>
        <dbReference type="ARBA" id="ARBA00022553"/>
    </source>
</evidence>
<dbReference type="SUPFAM" id="SSF55874">
    <property type="entry name" value="ATPase domain of HSP90 chaperone/DNA topoisomerase II/histidine kinase"/>
    <property type="match status" value="1"/>
</dbReference>
<keyword evidence="8" id="KW-0902">Two-component regulatory system</keyword>
<evidence type="ECO:0000256" key="7">
    <source>
        <dbReference type="ARBA" id="ARBA00022777"/>
    </source>
</evidence>
<evidence type="ECO:0000259" key="14">
    <source>
        <dbReference type="PROSITE" id="PS50112"/>
    </source>
</evidence>
<evidence type="ECO:0000313" key="16">
    <source>
        <dbReference type="EMBL" id="MBC8535257.1"/>
    </source>
</evidence>
<dbReference type="SUPFAM" id="SSF55785">
    <property type="entry name" value="PYP-like sensor domain (PAS domain)"/>
    <property type="match status" value="4"/>
</dbReference>
<dbReference type="Gene3D" id="3.40.50.2300">
    <property type="match status" value="1"/>
</dbReference>
<dbReference type="EC" id="2.7.13.3" evidence="3"/>
<dbReference type="Pfam" id="PF02518">
    <property type="entry name" value="HATPase_c"/>
    <property type="match status" value="1"/>
</dbReference>
<comment type="similarity">
    <text evidence="2">In the N-terminal section; belongs to the phytochrome family.</text>
</comment>
<dbReference type="Pfam" id="PF08447">
    <property type="entry name" value="PAS_3"/>
    <property type="match status" value="4"/>
</dbReference>
<keyword evidence="17" id="KW-1185">Reference proteome</keyword>
<keyword evidence="7" id="KW-0418">Kinase</keyword>
<dbReference type="SUPFAM" id="SSF47384">
    <property type="entry name" value="Homodimeric domain of signal transducing histidine kinase"/>
    <property type="match status" value="1"/>
</dbReference>